<evidence type="ECO:0000259" key="11">
    <source>
        <dbReference type="Pfam" id="PF02875"/>
    </source>
</evidence>
<dbReference type="SUPFAM" id="SSF53623">
    <property type="entry name" value="MurD-like peptide ligases, catalytic domain"/>
    <property type="match status" value="1"/>
</dbReference>
<gene>
    <name evidence="7" type="primary">murE</name>
    <name evidence="13" type="ORF">GCM10022202_00110</name>
</gene>
<comment type="function">
    <text evidence="7">Catalyzes the addition of an amino acid to the nucleotide precursor UDP-N-acetylmuramoyl-L-alanyl-D-glutamate (UMAG) in the biosynthesis of bacterial cell-wall peptidoglycan.</text>
</comment>
<comment type="subcellular location">
    <subcellularLocation>
        <location evidence="7 8">Cytoplasm</location>
    </subcellularLocation>
</comment>
<comment type="caution">
    <text evidence="7">Lacks conserved residue(s) required for the propagation of feature annotation.</text>
</comment>
<evidence type="ECO:0000256" key="6">
    <source>
        <dbReference type="ARBA" id="ARBA00023316"/>
    </source>
</evidence>
<evidence type="ECO:0000256" key="3">
    <source>
        <dbReference type="ARBA" id="ARBA00022960"/>
    </source>
</evidence>
<evidence type="ECO:0000313" key="14">
    <source>
        <dbReference type="Proteomes" id="UP001410795"/>
    </source>
</evidence>
<comment type="cofactor">
    <cofactor evidence="7">
        <name>Mg(2+)</name>
        <dbReference type="ChEBI" id="CHEBI:18420"/>
    </cofactor>
</comment>
<feature type="region of interest" description="Disordered" evidence="9">
    <location>
        <begin position="1"/>
        <end position="39"/>
    </location>
</feature>
<sequence length="566" mass="59610">MADGLERGVRDGGHAHATLDDAMTNPPSNLPPVLRPENPPRRALADLAARFGVASHGALEGVEITGVTLATADLRAGEAFVAIRGVNRHGAEFAQAAADKGAAAIVTDAEGAEIAAPTGLPIVIVDSPRGILGDLSAWVYGNVVDEAAGPGSGIPLLLGTTGTNGKTSVTHLLDGLLTQLGVVSGLSSTAERHIAGEVIVSRLTTPEASEFHALLALMRERRVEAVAVEVSAQALSRHRVDGLVFDVASFTNLTHDHLDDYADMDEYFEAKLQFFRPDRARRGVISLDSAAGADVVAKAEIPVVTIATPSIAADPAAASRADWIVTIDDEAQTGTRFTLTGADGRTLTSTVPVIGPHMASNAGLAIVMLLEAGYAWDRIAATLDRDGAIHAYLPGRTQRVSGDEGPAVYVDFGHTPDAFEKTLAAVRRVTPGRVLMLFGADGDRDKTKRHDMGRTAVEGSDVVVVTDHHPRFEDPDAIRAMLLEGARSADPAHEIHEVSPPEAAIVKAVSLVGPGDAILWAGPGHQDYRDIRGARTPYSARELARRALRDAGWPVPDPAWPVPYDA</sequence>
<dbReference type="Pfam" id="PF01225">
    <property type="entry name" value="Mur_ligase"/>
    <property type="match status" value="1"/>
</dbReference>
<dbReference type="InterPro" id="IPR035911">
    <property type="entry name" value="MurE/MurF_N"/>
</dbReference>
<feature type="binding site" evidence="7">
    <location>
        <begin position="162"/>
        <end position="168"/>
    </location>
    <ligand>
        <name>ATP</name>
        <dbReference type="ChEBI" id="CHEBI:30616"/>
    </ligand>
</feature>
<evidence type="ECO:0000259" key="10">
    <source>
        <dbReference type="Pfam" id="PF01225"/>
    </source>
</evidence>
<comment type="PTM">
    <text evidence="7">Carboxylation is probably crucial for Mg(2+) binding and, consequently, for the gamma-phosphate positioning of ATP.</text>
</comment>
<feature type="binding site" evidence="7">
    <location>
        <position position="69"/>
    </location>
    <ligand>
        <name>UDP-N-acetyl-alpha-D-muramoyl-L-alanyl-D-glutamate</name>
        <dbReference type="ChEBI" id="CHEBI:83900"/>
    </ligand>
</feature>
<evidence type="ECO:0000256" key="7">
    <source>
        <dbReference type="HAMAP-Rule" id="MF_00208"/>
    </source>
</evidence>
<keyword evidence="7" id="KW-0963">Cytoplasm</keyword>
<dbReference type="EMBL" id="BAAAYV010000001">
    <property type="protein sequence ID" value="GAA3644841.1"/>
    <property type="molecule type" value="Genomic_DNA"/>
</dbReference>
<evidence type="ECO:0000256" key="5">
    <source>
        <dbReference type="ARBA" id="ARBA00023306"/>
    </source>
</evidence>
<dbReference type="InterPro" id="IPR004101">
    <property type="entry name" value="Mur_ligase_C"/>
</dbReference>
<feature type="domain" description="Mur ligase C-terminal" evidence="11">
    <location>
        <begin position="395"/>
        <end position="523"/>
    </location>
</feature>
<keyword evidence="7 13" id="KW-0436">Ligase</keyword>
<feature type="domain" description="Mur ligase N-terminal catalytic" evidence="10">
    <location>
        <begin position="63"/>
        <end position="136"/>
    </location>
</feature>
<organism evidence="13 14">
    <name type="scientific">Microbacterium marinilacus</name>
    <dbReference type="NCBI Taxonomy" id="415209"/>
    <lineage>
        <taxon>Bacteria</taxon>
        <taxon>Bacillati</taxon>
        <taxon>Actinomycetota</taxon>
        <taxon>Actinomycetes</taxon>
        <taxon>Micrococcales</taxon>
        <taxon>Microbacteriaceae</taxon>
        <taxon>Microbacterium</taxon>
    </lineage>
</organism>
<dbReference type="NCBIfam" id="TIGR01085">
    <property type="entry name" value="murE"/>
    <property type="match status" value="1"/>
</dbReference>
<keyword evidence="6 7" id="KW-0961">Cell wall biogenesis/degradation</keyword>
<feature type="modified residue" description="N6-carboxylysine" evidence="7">
    <location>
        <position position="271"/>
    </location>
</feature>
<dbReference type="HAMAP" id="MF_00208">
    <property type="entry name" value="MurE"/>
    <property type="match status" value="1"/>
</dbReference>
<dbReference type="InterPro" id="IPR036615">
    <property type="entry name" value="Mur_ligase_C_dom_sf"/>
</dbReference>
<keyword evidence="7" id="KW-0547">Nucleotide-binding</keyword>
<evidence type="ECO:0000259" key="12">
    <source>
        <dbReference type="Pfam" id="PF08245"/>
    </source>
</evidence>
<dbReference type="SUPFAM" id="SSF53244">
    <property type="entry name" value="MurD-like peptide ligases, peptide-binding domain"/>
    <property type="match status" value="1"/>
</dbReference>
<reference evidence="14" key="1">
    <citation type="journal article" date="2019" name="Int. J. Syst. Evol. Microbiol.">
        <title>The Global Catalogue of Microorganisms (GCM) 10K type strain sequencing project: providing services to taxonomists for standard genome sequencing and annotation.</title>
        <authorList>
            <consortium name="The Broad Institute Genomics Platform"/>
            <consortium name="The Broad Institute Genome Sequencing Center for Infectious Disease"/>
            <person name="Wu L."/>
            <person name="Ma J."/>
        </authorList>
    </citation>
    <scope>NUCLEOTIDE SEQUENCE [LARGE SCALE GENOMIC DNA]</scope>
    <source>
        <strain evidence="14">JCM 16546</strain>
    </source>
</reference>
<keyword evidence="14" id="KW-1185">Reference proteome</keyword>
<accession>A0ABP7B152</accession>
<dbReference type="Gene3D" id="3.40.1390.10">
    <property type="entry name" value="MurE/MurF, N-terminal domain"/>
    <property type="match status" value="1"/>
</dbReference>
<comment type="caution">
    <text evidence="13">The sequence shown here is derived from an EMBL/GenBank/DDBJ whole genome shotgun (WGS) entry which is preliminary data.</text>
</comment>
<evidence type="ECO:0000313" key="13">
    <source>
        <dbReference type="EMBL" id="GAA3644841.1"/>
    </source>
</evidence>
<keyword evidence="2 7" id="KW-0132">Cell division</keyword>
<dbReference type="PANTHER" id="PTHR23135">
    <property type="entry name" value="MUR LIGASE FAMILY MEMBER"/>
    <property type="match status" value="1"/>
</dbReference>
<dbReference type="Pfam" id="PF08245">
    <property type="entry name" value="Mur_ligase_M"/>
    <property type="match status" value="1"/>
</dbReference>
<evidence type="ECO:0000256" key="2">
    <source>
        <dbReference type="ARBA" id="ARBA00022618"/>
    </source>
</evidence>
<dbReference type="SUPFAM" id="SSF63418">
    <property type="entry name" value="MurE/MurF N-terminal domain"/>
    <property type="match status" value="1"/>
</dbReference>
<evidence type="ECO:0000256" key="4">
    <source>
        <dbReference type="ARBA" id="ARBA00022984"/>
    </source>
</evidence>
<keyword evidence="7" id="KW-0067">ATP-binding</keyword>
<dbReference type="Gene3D" id="3.90.190.20">
    <property type="entry name" value="Mur ligase, C-terminal domain"/>
    <property type="match status" value="1"/>
</dbReference>
<dbReference type="InterPro" id="IPR036565">
    <property type="entry name" value="Mur-like_cat_sf"/>
</dbReference>
<dbReference type="GO" id="GO:0016874">
    <property type="term" value="F:ligase activity"/>
    <property type="evidence" value="ECO:0007669"/>
    <property type="project" value="UniProtKB-KW"/>
</dbReference>
<keyword evidence="3 7" id="KW-0133">Cell shape</keyword>
<evidence type="ECO:0000256" key="8">
    <source>
        <dbReference type="RuleBase" id="RU004135"/>
    </source>
</evidence>
<keyword evidence="5 7" id="KW-0131">Cell cycle</keyword>
<feature type="binding site" evidence="7">
    <location>
        <position position="239"/>
    </location>
    <ligand>
        <name>UDP-N-acetyl-alpha-D-muramoyl-L-alanyl-D-glutamate</name>
        <dbReference type="ChEBI" id="CHEBI:83900"/>
    </ligand>
</feature>
<dbReference type="InterPro" id="IPR000713">
    <property type="entry name" value="Mur_ligase_N"/>
</dbReference>
<dbReference type="Proteomes" id="UP001410795">
    <property type="component" value="Unassembled WGS sequence"/>
</dbReference>
<evidence type="ECO:0000256" key="9">
    <source>
        <dbReference type="SAM" id="MobiDB-lite"/>
    </source>
</evidence>
<protein>
    <recommendedName>
        <fullName evidence="7">UDP-N-acetylmuramyl-tripeptide synthetase</fullName>
        <ecNumber evidence="7">6.3.2.-</ecNumber>
    </recommendedName>
    <alternativeName>
        <fullName evidence="7">UDP-MurNAc-tripeptide synthetase</fullName>
    </alternativeName>
</protein>
<name>A0ABP7B152_9MICO</name>
<evidence type="ECO:0000256" key="1">
    <source>
        <dbReference type="ARBA" id="ARBA00005898"/>
    </source>
</evidence>
<comment type="pathway">
    <text evidence="7 8">Cell wall biogenesis; peptidoglycan biosynthesis.</text>
</comment>
<dbReference type="Pfam" id="PF02875">
    <property type="entry name" value="Mur_ligase_C"/>
    <property type="match status" value="1"/>
</dbReference>
<proteinExistence type="inferred from homology"/>
<dbReference type="PANTHER" id="PTHR23135:SF4">
    <property type="entry name" value="UDP-N-ACETYLMURAMOYL-L-ALANYL-D-GLUTAMATE--2,6-DIAMINOPIMELATE LIGASE MURE HOMOLOG, CHLOROPLASTIC"/>
    <property type="match status" value="1"/>
</dbReference>
<feature type="binding site" evidence="7">
    <location>
        <position position="71"/>
    </location>
    <ligand>
        <name>UDP-N-acetyl-alpha-D-muramoyl-L-alanyl-D-glutamate</name>
        <dbReference type="ChEBI" id="CHEBI:83900"/>
    </ligand>
</feature>
<dbReference type="EC" id="6.3.2.-" evidence="7"/>
<feature type="binding site" evidence="7">
    <location>
        <position position="231"/>
    </location>
    <ligand>
        <name>UDP-N-acetyl-alpha-D-muramoyl-L-alanyl-D-glutamate</name>
        <dbReference type="ChEBI" id="CHEBI:83900"/>
    </ligand>
</feature>
<comment type="similarity">
    <text evidence="1 7">Belongs to the MurCDEF family. MurE subfamily.</text>
</comment>
<dbReference type="Gene3D" id="3.40.1190.10">
    <property type="entry name" value="Mur-like, catalytic domain"/>
    <property type="match status" value="1"/>
</dbReference>
<keyword evidence="4 7" id="KW-0573">Peptidoglycan synthesis</keyword>
<feature type="domain" description="Mur ligase central" evidence="12">
    <location>
        <begin position="161"/>
        <end position="368"/>
    </location>
</feature>
<feature type="binding site" evidence="7">
    <location>
        <begin position="204"/>
        <end position="205"/>
    </location>
    <ligand>
        <name>UDP-N-acetyl-alpha-D-muramoyl-L-alanyl-D-glutamate</name>
        <dbReference type="ChEBI" id="CHEBI:83900"/>
    </ligand>
</feature>
<keyword evidence="7" id="KW-0460">Magnesium</keyword>
<dbReference type="InterPro" id="IPR013221">
    <property type="entry name" value="Mur_ligase_cen"/>
</dbReference>
<feature type="compositionally biased region" description="Basic and acidic residues" evidence="9">
    <location>
        <begin position="1"/>
        <end position="19"/>
    </location>
</feature>
<dbReference type="InterPro" id="IPR005761">
    <property type="entry name" value="UDP-N-AcMur-Glu-dNH2Pim_ligase"/>
</dbReference>